<reference evidence="2 3" key="1">
    <citation type="journal article" date="2019" name="New Phytol.">
        <title>Comparative genomics reveals unique wood-decay strategies and fruiting body development in the Schizophyllaceae.</title>
        <authorList>
            <person name="Almasi E."/>
            <person name="Sahu N."/>
            <person name="Krizsan K."/>
            <person name="Balint B."/>
            <person name="Kovacs G.M."/>
            <person name="Kiss B."/>
            <person name="Cseklye J."/>
            <person name="Drula E."/>
            <person name="Henrissat B."/>
            <person name="Nagy I."/>
            <person name="Chovatia M."/>
            <person name="Adam C."/>
            <person name="LaButti K."/>
            <person name="Lipzen A."/>
            <person name="Riley R."/>
            <person name="Grigoriev I.V."/>
            <person name="Nagy L.G."/>
        </authorList>
    </citation>
    <scope>NUCLEOTIDE SEQUENCE [LARGE SCALE GENOMIC DNA]</scope>
    <source>
        <strain evidence="2 3">NL-1724</strain>
    </source>
</reference>
<dbReference type="InterPro" id="IPR032675">
    <property type="entry name" value="LRR_dom_sf"/>
</dbReference>
<organism evidence="2 3">
    <name type="scientific">Schizophyllum amplum</name>
    <dbReference type="NCBI Taxonomy" id="97359"/>
    <lineage>
        <taxon>Eukaryota</taxon>
        <taxon>Fungi</taxon>
        <taxon>Dikarya</taxon>
        <taxon>Basidiomycota</taxon>
        <taxon>Agaricomycotina</taxon>
        <taxon>Agaricomycetes</taxon>
        <taxon>Agaricomycetidae</taxon>
        <taxon>Agaricales</taxon>
        <taxon>Schizophyllaceae</taxon>
        <taxon>Schizophyllum</taxon>
    </lineage>
</organism>
<sequence>MNDSENTLFRLARPQATARPIYPNSATLDKISRAAMASISGYKRLERSDAPEKAVSAPICSQRYSPAGAAFASAEIRRRICTHLPAWDLCILARTSLRWEESTSPLLWSHLPSVRPIARLVLVEQEEVKRSSKGRINLRKYHYPRVQRFAAMVKKLSINSEDISHVLDFTSFCSTGLFPSLREVRLSGFAKNHGNVANLLPENLLILHANGVNSHVVHKLITSCRSLQSLHLQGDYITLSIPYSENIIPGLANCPSLRRIDLTFADNIDSASRTPPLRCVPDSAGINALPLTHANLVRLAKGCHRLEALCLVFDARGNPPRLTKKPSSFRRCLTTLVVRDSPIGHEDAGPVAHFLATLFPSLRDIVSSDSSYSPVWADVCDRIKSMSDRLVPGGLDTSSLGDGGLEGNAAVAQLPHVKVEYFEAEIGDWTPPESGPLHAVQVNHELDVTGNSTPGDQRALLSRQLNSEVEDGEVEQDTVESDMSSASLQQRYQANEDRLQARIHNLTEANNRVVQQKLDLAQRYEEVEQHSDAQGKSILRLERHIRDLGEVRATVDQQKGDLAQQRVALEKRYKDLEERANASEKRCMQLEERADAGEKKYLQAEERADASDKAYLRLERDIQVFRKEAAKNIDELTQGVEAIRQEKDVLQGRYDAQSKHAQEVEEEKRAAEQERELLAQRCAELEQWKADIKQRLQGLF</sequence>
<dbReference type="CDD" id="cd09917">
    <property type="entry name" value="F-box_SF"/>
    <property type="match status" value="1"/>
</dbReference>
<dbReference type="Proteomes" id="UP000320762">
    <property type="component" value="Unassembled WGS sequence"/>
</dbReference>
<comment type="caution">
    <text evidence="2">The sequence shown here is derived from an EMBL/GenBank/DDBJ whole genome shotgun (WGS) entry which is preliminary data.</text>
</comment>
<dbReference type="Gene3D" id="3.80.10.10">
    <property type="entry name" value="Ribonuclease Inhibitor"/>
    <property type="match status" value="1"/>
</dbReference>
<dbReference type="AlphaFoldDB" id="A0A550BVW6"/>
<dbReference type="EMBL" id="VDMD01000062">
    <property type="protein sequence ID" value="TRM56678.1"/>
    <property type="molecule type" value="Genomic_DNA"/>
</dbReference>
<protein>
    <recommendedName>
        <fullName evidence="4">F-box domain-containing protein</fullName>
    </recommendedName>
</protein>
<evidence type="ECO:0000256" key="1">
    <source>
        <dbReference type="SAM" id="Coils"/>
    </source>
</evidence>
<proteinExistence type="predicted"/>
<feature type="coiled-coil region" evidence="1">
    <location>
        <begin position="489"/>
        <end position="516"/>
    </location>
</feature>
<feature type="coiled-coil region" evidence="1">
    <location>
        <begin position="559"/>
        <end position="688"/>
    </location>
</feature>
<keyword evidence="1" id="KW-0175">Coiled coil</keyword>
<dbReference type="SUPFAM" id="SSF52047">
    <property type="entry name" value="RNI-like"/>
    <property type="match status" value="1"/>
</dbReference>
<gene>
    <name evidence="2" type="ORF">BD626DRAFT_635575</name>
</gene>
<evidence type="ECO:0000313" key="2">
    <source>
        <dbReference type="EMBL" id="TRM56678.1"/>
    </source>
</evidence>
<name>A0A550BVW6_9AGAR</name>
<evidence type="ECO:0008006" key="4">
    <source>
        <dbReference type="Google" id="ProtNLM"/>
    </source>
</evidence>
<accession>A0A550BVW6</accession>
<evidence type="ECO:0000313" key="3">
    <source>
        <dbReference type="Proteomes" id="UP000320762"/>
    </source>
</evidence>
<keyword evidence="3" id="KW-1185">Reference proteome</keyword>